<name>A0A1R2BNG4_9CILI</name>
<dbReference type="InterPro" id="IPR046362">
    <property type="entry name" value="Zw10/DSL1_C_sf"/>
</dbReference>
<evidence type="ECO:0000313" key="4">
    <source>
        <dbReference type="Proteomes" id="UP000187209"/>
    </source>
</evidence>
<dbReference type="Proteomes" id="UP000187209">
    <property type="component" value="Unassembled WGS sequence"/>
</dbReference>
<organism evidence="3 4">
    <name type="scientific">Stentor coeruleus</name>
    <dbReference type="NCBI Taxonomy" id="5963"/>
    <lineage>
        <taxon>Eukaryota</taxon>
        <taxon>Sar</taxon>
        <taxon>Alveolata</taxon>
        <taxon>Ciliophora</taxon>
        <taxon>Postciliodesmatophora</taxon>
        <taxon>Heterotrichea</taxon>
        <taxon>Heterotrichida</taxon>
        <taxon>Stentoridae</taxon>
        <taxon>Stentor</taxon>
    </lineage>
</organism>
<dbReference type="Pfam" id="PF22766">
    <property type="entry name" value="ZW10_C2"/>
    <property type="match status" value="1"/>
</dbReference>
<dbReference type="Gene3D" id="1.10.357.150">
    <property type="match status" value="1"/>
</dbReference>
<feature type="coiled-coil region" evidence="1">
    <location>
        <begin position="113"/>
        <end position="140"/>
    </location>
</feature>
<sequence>MEISALVLGYERRKSELERNLSRILIEDNPETRQAVEITCELCDKLNELGLGLRYVDDLERINQEACEVWALALHLDNGYKKIVNVCKDNLESFYAGFLENQDFVLSLPLIRSKIIEDIREELKKQREELENMVEETWKKEVDINKQGISIGKGMKAVVEYLKTLKIWHKTEKKLEEEIEMCFENAICMKIDTKILQDKSLLKVKKTEVTRFAEKVNNIEVFIQFLSSFFFRTREMDTKLEKVIEKVVKEQAVICVGNKKLQEESISISKKLLIFLNEMNFPVPRDYVDILHNCQETSALITKSMTLKQLKRFLEGPIINEIRTNKQTISENCDSYLYILQKTINNIETSEYALVQNLYTVREGSILYQALRPMQATDSFYTILIYCADLDHFANELIKISDSVQNIPTHLHYLTDFQDIIALINKQKKEALIDVTYECIREIKEKTAFIDFKDFKGKFSEQESSLKKTLDWIRTHQIKQVLSKKVYQKIFGLIIDELISDTSNKIMELKDIYENEIFNLKKFFNRIFQIRDVFEGERPVDFCKNWIRLESLLKIIEGRLKDIVGAYERREYQGLFTIDELRKLIEMLFEDNENRRKALKAIV</sequence>
<reference evidence="3 4" key="1">
    <citation type="submission" date="2016-11" db="EMBL/GenBank/DDBJ databases">
        <title>The macronuclear genome of Stentor coeruleus: a giant cell with tiny introns.</title>
        <authorList>
            <person name="Slabodnick M."/>
            <person name="Ruby J.G."/>
            <person name="Reiff S.B."/>
            <person name="Swart E.C."/>
            <person name="Gosai S."/>
            <person name="Prabakaran S."/>
            <person name="Witkowska E."/>
            <person name="Larue G.E."/>
            <person name="Fisher S."/>
            <person name="Freeman R.M."/>
            <person name="Gunawardena J."/>
            <person name="Chu W."/>
            <person name="Stover N.A."/>
            <person name="Gregory B.D."/>
            <person name="Nowacki M."/>
            <person name="Derisi J."/>
            <person name="Roy S.W."/>
            <person name="Marshall W.F."/>
            <person name="Sood P."/>
        </authorList>
    </citation>
    <scope>NUCLEOTIDE SEQUENCE [LARGE SCALE GENOMIC DNA]</scope>
    <source>
        <strain evidence="3">WM001</strain>
    </source>
</reference>
<dbReference type="AlphaFoldDB" id="A0A1R2BNG4"/>
<comment type="caution">
    <text evidence="3">The sequence shown here is derived from an EMBL/GenBank/DDBJ whole genome shotgun (WGS) entry which is preliminary data.</text>
</comment>
<evidence type="ECO:0000256" key="1">
    <source>
        <dbReference type="SAM" id="Coils"/>
    </source>
</evidence>
<evidence type="ECO:0000259" key="2">
    <source>
        <dbReference type="Pfam" id="PF22766"/>
    </source>
</evidence>
<dbReference type="PANTHER" id="PTHR12205:SF0">
    <property type="entry name" value="CENTROMERE_KINETOCHORE PROTEIN ZW10 HOMOLOG"/>
    <property type="match status" value="1"/>
</dbReference>
<feature type="domain" description="ZW10 C-terminal helical" evidence="2">
    <location>
        <begin position="478"/>
        <end position="601"/>
    </location>
</feature>
<dbReference type="GO" id="GO:0006888">
    <property type="term" value="P:endoplasmic reticulum to Golgi vesicle-mediated transport"/>
    <property type="evidence" value="ECO:0007669"/>
    <property type="project" value="TreeGrafter"/>
</dbReference>
<dbReference type="OrthoDB" id="534815at2759"/>
<keyword evidence="1" id="KW-0175">Coiled coil</keyword>
<accession>A0A1R2BNG4</accession>
<dbReference type="EMBL" id="MPUH01000529">
    <property type="protein sequence ID" value="OMJ78298.1"/>
    <property type="molecule type" value="Genomic_DNA"/>
</dbReference>
<protein>
    <recommendedName>
        <fullName evidence="2">ZW10 C-terminal helical domain-containing protein</fullName>
    </recommendedName>
</protein>
<dbReference type="GO" id="GO:0007094">
    <property type="term" value="P:mitotic spindle assembly checkpoint signaling"/>
    <property type="evidence" value="ECO:0007669"/>
    <property type="project" value="TreeGrafter"/>
</dbReference>
<dbReference type="InterPro" id="IPR055148">
    <property type="entry name" value="ZW10_C_2"/>
</dbReference>
<keyword evidence="4" id="KW-1185">Reference proteome</keyword>
<dbReference type="GO" id="GO:0005737">
    <property type="term" value="C:cytoplasm"/>
    <property type="evidence" value="ECO:0007669"/>
    <property type="project" value="GOC"/>
</dbReference>
<evidence type="ECO:0000313" key="3">
    <source>
        <dbReference type="EMBL" id="OMJ78298.1"/>
    </source>
</evidence>
<proteinExistence type="predicted"/>
<dbReference type="GO" id="GO:1990423">
    <property type="term" value="C:RZZ complex"/>
    <property type="evidence" value="ECO:0007669"/>
    <property type="project" value="TreeGrafter"/>
</dbReference>
<gene>
    <name evidence="3" type="ORF">SteCoe_21931</name>
</gene>
<dbReference type="PANTHER" id="PTHR12205">
    <property type="entry name" value="CENTROMERE/KINETOCHORE PROTEIN ZW10"/>
    <property type="match status" value="1"/>
</dbReference>